<organism evidence="3 4">
    <name type="scientific">Cellulomonas algicola</name>
    <dbReference type="NCBI Taxonomy" id="2071633"/>
    <lineage>
        <taxon>Bacteria</taxon>
        <taxon>Bacillati</taxon>
        <taxon>Actinomycetota</taxon>
        <taxon>Actinomycetes</taxon>
        <taxon>Micrococcales</taxon>
        <taxon>Cellulomonadaceae</taxon>
        <taxon>Cellulomonas</taxon>
    </lineage>
</organism>
<sequence>MGLSAFTLVGVVAGVQGFLSGAFAPLVDDLEQVLPLTGPVVPAVALAVLVGVPQTVVLVTALRRTADAPVVAAVGGAALTGWVAVQLPLVGWTSPVQWAFAAVGVVECVAGLRMRAARAGTAAGPAGTTTGTARADRPRRG</sequence>
<evidence type="ECO:0000313" key="3">
    <source>
        <dbReference type="EMBL" id="GCD19149.1"/>
    </source>
</evidence>
<evidence type="ECO:0000313" key="4">
    <source>
        <dbReference type="Proteomes" id="UP000288246"/>
    </source>
</evidence>
<proteinExistence type="predicted"/>
<keyword evidence="2" id="KW-0472">Membrane</keyword>
<dbReference type="Proteomes" id="UP000288246">
    <property type="component" value="Unassembled WGS sequence"/>
</dbReference>
<feature type="transmembrane region" description="Helical" evidence="2">
    <location>
        <begin position="69"/>
        <end position="89"/>
    </location>
</feature>
<accession>A0A401UWU9</accession>
<feature type="transmembrane region" description="Helical" evidence="2">
    <location>
        <begin position="41"/>
        <end position="62"/>
    </location>
</feature>
<reference evidence="3 4" key="1">
    <citation type="submission" date="2018-11" db="EMBL/GenBank/DDBJ databases">
        <title>Draft genome sequence of Cellulomonas takizawaensis strain TKZ-21.</title>
        <authorList>
            <person name="Yamamura H."/>
            <person name="Hayashi T."/>
            <person name="Hamada M."/>
            <person name="Serisawa Y."/>
            <person name="Matsuyama K."/>
            <person name="Nakagawa Y."/>
            <person name="Otoguro M."/>
            <person name="Yanagida F."/>
            <person name="Hayakawa M."/>
        </authorList>
    </citation>
    <scope>NUCLEOTIDE SEQUENCE [LARGE SCALE GENOMIC DNA]</scope>
    <source>
        <strain evidence="3 4">TKZ-21</strain>
    </source>
</reference>
<keyword evidence="2" id="KW-1133">Transmembrane helix</keyword>
<name>A0A401UWU9_9CELL</name>
<feature type="region of interest" description="Disordered" evidence="1">
    <location>
        <begin position="121"/>
        <end position="141"/>
    </location>
</feature>
<protein>
    <submittedName>
        <fullName evidence="3">Uncharacterized protein</fullName>
    </submittedName>
</protein>
<dbReference type="AlphaFoldDB" id="A0A401UWU9"/>
<dbReference type="EMBL" id="BHYL01000052">
    <property type="protein sequence ID" value="GCD19149.1"/>
    <property type="molecule type" value="Genomic_DNA"/>
</dbReference>
<feature type="compositionally biased region" description="Low complexity" evidence="1">
    <location>
        <begin position="121"/>
        <end position="133"/>
    </location>
</feature>
<evidence type="ECO:0000256" key="2">
    <source>
        <dbReference type="SAM" id="Phobius"/>
    </source>
</evidence>
<feature type="transmembrane region" description="Helical" evidence="2">
    <location>
        <begin position="95"/>
        <end position="112"/>
    </location>
</feature>
<evidence type="ECO:0000256" key="1">
    <source>
        <dbReference type="SAM" id="MobiDB-lite"/>
    </source>
</evidence>
<comment type="caution">
    <text evidence="3">The sequence shown here is derived from an EMBL/GenBank/DDBJ whole genome shotgun (WGS) entry which is preliminary data.</text>
</comment>
<gene>
    <name evidence="3" type="ORF">CTKZ_07110</name>
</gene>
<keyword evidence="4" id="KW-1185">Reference proteome</keyword>
<keyword evidence="2" id="KW-0812">Transmembrane</keyword>